<dbReference type="SUPFAM" id="SSF52833">
    <property type="entry name" value="Thioredoxin-like"/>
    <property type="match status" value="1"/>
</dbReference>
<dbReference type="InterPro" id="IPR000889">
    <property type="entry name" value="Glutathione_peroxidase"/>
</dbReference>
<evidence type="ECO:0000313" key="8">
    <source>
        <dbReference type="Proteomes" id="UP001595840"/>
    </source>
</evidence>
<sequence length="178" mass="19215">MTAKLLASATLLISAATHGACPDFLNQDYRKLHSTESINLCEAFEGKNLLIVNTASHCGFTPQFKALEAVYQQYKDQNFAVIGFASDDFKQEDAKEAKAAEICYINYGVTFTMLAPTAVTGADANPTFKALAAATEAPGWNFNKYVVSADGKQISYFGSRVKPDDVKLTRAIDALAAP</sequence>
<feature type="chain" id="PRO_5046202478" description="Glutathione peroxidase" evidence="5">
    <location>
        <begin position="20"/>
        <end position="178"/>
    </location>
</feature>
<evidence type="ECO:0000313" key="7">
    <source>
        <dbReference type="EMBL" id="MFC4361911.1"/>
    </source>
</evidence>
<organism evidence="7 8">
    <name type="scientific">Simiduia curdlanivorans</name>
    <dbReference type="NCBI Taxonomy" id="1492769"/>
    <lineage>
        <taxon>Bacteria</taxon>
        <taxon>Pseudomonadati</taxon>
        <taxon>Pseudomonadota</taxon>
        <taxon>Gammaproteobacteria</taxon>
        <taxon>Cellvibrionales</taxon>
        <taxon>Cellvibrionaceae</taxon>
        <taxon>Simiduia</taxon>
    </lineage>
</organism>
<dbReference type="Gene3D" id="3.40.30.10">
    <property type="entry name" value="Glutaredoxin"/>
    <property type="match status" value="1"/>
</dbReference>
<evidence type="ECO:0000259" key="6">
    <source>
        <dbReference type="PROSITE" id="PS51352"/>
    </source>
</evidence>
<dbReference type="Proteomes" id="UP001595840">
    <property type="component" value="Unassembled WGS sequence"/>
</dbReference>
<keyword evidence="2 4" id="KW-0575">Peroxidase</keyword>
<evidence type="ECO:0000256" key="4">
    <source>
        <dbReference type="RuleBase" id="RU000499"/>
    </source>
</evidence>
<evidence type="ECO:0000256" key="5">
    <source>
        <dbReference type="SAM" id="SignalP"/>
    </source>
</evidence>
<dbReference type="PROSITE" id="PS51355">
    <property type="entry name" value="GLUTATHIONE_PEROXID_3"/>
    <property type="match status" value="1"/>
</dbReference>
<dbReference type="PROSITE" id="PS00460">
    <property type="entry name" value="GLUTATHIONE_PEROXID_1"/>
    <property type="match status" value="1"/>
</dbReference>
<accession>A0ABV8V220</accession>
<dbReference type="RefSeq" id="WP_290264040.1">
    <property type="nucleotide sequence ID" value="NZ_JAUFQG010000006.1"/>
</dbReference>
<keyword evidence="8" id="KW-1185">Reference proteome</keyword>
<name>A0ABV8V220_9GAMM</name>
<dbReference type="CDD" id="cd00340">
    <property type="entry name" value="GSH_Peroxidase"/>
    <property type="match status" value="1"/>
</dbReference>
<feature type="domain" description="Thioredoxin" evidence="6">
    <location>
        <begin position="10"/>
        <end position="177"/>
    </location>
</feature>
<evidence type="ECO:0000256" key="1">
    <source>
        <dbReference type="ARBA" id="ARBA00006926"/>
    </source>
</evidence>
<dbReference type="InterPro" id="IPR029759">
    <property type="entry name" value="GPX_AS"/>
</dbReference>
<dbReference type="PANTHER" id="PTHR11592">
    <property type="entry name" value="GLUTATHIONE PEROXIDASE"/>
    <property type="match status" value="1"/>
</dbReference>
<proteinExistence type="inferred from homology"/>
<dbReference type="InterPro" id="IPR013766">
    <property type="entry name" value="Thioredoxin_domain"/>
</dbReference>
<comment type="caution">
    <text evidence="7">The sequence shown here is derived from an EMBL/GenBank/DDBJ whole genome shotgun (WGS) entry which is preliminary data.</text>
</comment>
<dbReference type="Pfam" id="PF00255">
    <property type="entry name" value="GSHPx"/>
    <property type="match status" value="1"/>
</dbReference>
<keyword evidence="5" id="KW-0732">Signal</keyword>
<dbReference type="EMBL" id="JBHSCX010000004">
    <property type="protein sequence ID" value="MFC4361911.1"/>
    <property type="molecule type" value="Genomic_DNA"/>
</dbReference>
<dbReference type="PRINTS" id="PR01011">
    <property type="entry name" value="GLUTPROXDASE"/>
</dbReference>
<reference evidence="8" key="1">
    <citation type="journal article" date="2019" name="Int. J. Syst. Evol. Microbiol.">
        <title>The Global Catalogue of Microorganisms (GCM) 10K type strain sequencing project: providing services to taxonomists for standard genome sequencing and annotation.</title>
        <authorList>
            <consortium name="The Broad Institute Genomics Platform"/>
            <consortium name="The Broad Institute Genome Sequencing Center for Infectious Disease"/>
            <person name="Wu L."/>
            <person name="Ma J."/>
        </authorList>
    </citation>
    <scope>NUCLEOTIDE SEQUENCE [LARGE SCALE GENOMIC DNA]</scope>
    <source>
        <strain evidence="8">CECT 8570</strain>
    </source>
</reference>
<comment type="similarity">
    <text evidence="1 4">Belongs to the glutathione peroxidase family.</text>
</comment>
<dbReference type="PANTHER" id="PTHR11592:SF44">
    <property type="entry name" value="GLUTATHIONE PEROXIDASE"/>
    <property type="match status" value="1"/>
</dbReference>
<protein>
    <recommendedName>
        <fullName evidence="4">Glutathione peroxidase</fullName>
    </recommendedName>
</protein>
<dbReference type="PROSITE" id="PS51352">
    <property type="entry name" value="THIOREDOXIN_2"/>
    <property type="match status" value="1"/>
</dbReference>
<gene>
    <name evidence="7" type="ORF">ACFOX3_06325</name>
</gene>
<keyword evidence="3 4" id="KW-0560">Oxidoreductase</keyword>
<evidence type="ECO:0000256" key="3">
    <source>
        <dbReference type="ARBA" id="ARBA00023002"/>
    </source>
</evidence>
<dbReference type="PIRSF" id="PIRSF000303">
    <property type="entry name" value="Glutathion_perox"/>
    <property type="match status" value="1"/>
</dbReference>
<evidence type="ECO:0000256" key="2">
    <source>
        <dbReference type="ARBA" id="ARBA00022559"/>
    </source>
</evidence>
<feature type="signal peptide" evidence="5">
    <location>
        <begin position="1"/>
        <end position="19"/>
    </location>
</feature>
<dbReference type="GO" id="GO:0004601">
    <property type="term" value="F:peroxidase activity"/>
    <property type="evidence" value="ECO:0007669"/>
    <property type="project" value="UniProtKB-KW"/>
</dbReference>
<dbReference type="InterPro" id="IPR036249">
    <property type="entry name" value="Thioredoxin-like_sf"/>
</dbReference>